<dbReference type="InterPro" id="IPR029058">
    <property type="entry name" value="AB_hydrolase_fold"/>
</dbReference>
<evidence type="ECO:0000313" key="3">
    <source>
        <dbReference type="EMBL" id="SEA69797.1"/>
    </source>
</evidence>
<evidence type="ECO:0000259" key="2">
    <source>
        <dbReference type="Pfam" id="PF06057"/>
    </source>
</evidence>
<accession>A0A1H4DAW3</accession>
<feature type="signal peptide" evidence="1">
    <location>
        <begin position="1"/>
        <end position="19"/>
    </location>
</feature>
<keyword evidence="4" id="KW-1185">Reference proteome</keyword>
<name>A0A1H4DAW3_9RHOB</name>
<protein>
    <submittedName>
        <fullName evidence="3">Type IV secretory pathway, VirJ component</fullName>
    </submittedName>
</protein>
<proteinExistence type="predicted"/>
<dbReference type="Gene3D" id="3.40.50.1820">
    <property type="entry name" value="alpha/beta hydrolase"/>
    <property type="match status" value="1"/>
</dbReference>
<dbReference type="STRING" id="89524.SAMN05444370_109132"/>
<dbReference type="OrthoDB" id="9807916at2"/>
<reference evidence="3 4" key="1">
    <citation type="submission" date="2016-10" db="EMBL/GenBank/DDBJ databases">
        <authorList>
            <person name="de Groot N.N."/>
        </authorList>
    </citation>
    <scope>NUCLEOTIDE SEQUENCE [LARGE SCALE GENOMIC DNA]</scope>
    <source>
        <strain evidence="3 4">DSM 15345</strain>
    </source>
</reference>
<sequence>MTKIGVVLAVAALAGAALAANPPAAQGAASPAAVHRVADQRTRSIAVMVSGAEGWTAATDALARDLSRLHALVVGVDLPAWLAAEPGGCVDAASALLGAADAARAREGVDARIAPTLIGLGSEASAAAYAALAQGAAGGGAPFKGLVTVGFDGVAPRAFCGVTGADGRIAPPAKAPALWNEAPLLPGSGDESPLAATLAAIDGARLQPLTEKGRVEAFRQAYLRIAGADARADEATISTPAEFTDLALVVHRDAGAPQSDAMAVFLSGDGGWAAMDVEVAERLAAAGVPVAGVSTLRYLWREKRPERIAADVARILDHYAAVFGARRALLIGFSLGANVTPFYARHLPPRWRDRVAGLGLIAPEPRTGFEFHVGGWLGFAGDEADVGAAIDATPFRLACLHGAEETQSPCPGRPGARVFDGGHHLGKDYDGVAQALLALLAGPPAR</sequence>
<evidence type="ECO:0000256" key="1">
    <source>
        <dbReference type="SAM" id="SignalP"/>
    </source>
</evidence>
<dbReference type="InterPro" id="IPR010333">
    <property type="entry name" value="VirJ"/>
</dbReference>
<feature type="domain" description="Bacterial virulence" evidence="2">
    <location>
        <begin position="260"/>
        <end position="439"/>
    </location>
</feature>
<dbReference type="RefSeq" id="WP_093254510.1">
    <property type="nucleotide sequence ID" value="NZ_FNQM01000009.1"/>
</dbReference>
<dbReference type="Pfam" id="PF06057">
    <property type="entry name" value="VirJ"/>
    <property type="match status" value="1"/>
</dbReference>
<dbReference type="SUPFAM" id="SSF53474">
    <property type="entry name" value="alpha/beta-Hydrolases"/>
    <property type="match status" value="1"/>
</dbReference>
<evidence type="ECO:0000313" key="4">
    <source>
        <dbReference type="Proteomes" id="UP000198703"/>
    </source>
</evidence>
<dbReference type="EMBL" id="FNQM01000009">
    <property type="protein sequence ID" value="SEA69797.1"/>
    <property type="molecule type" value="Genomic_DNA"/>
</dbReference>
<dbReference type="Proteomes" id="UP000198703">
    <property type="component" value="Unassembled WGS sequence"/>
</dbReference>
<dbReference type="PIRSF" id="PIRSF029063">
    <property type="entry name" value="IV_sec_VirJ"/>
    <property type="match status" value="1"/>
</dbReference>
<dbReference type="InterPro" id="IPR011225">
    <property type="entry name" value="IV_sec_VirJ"/>
</dbReference>
<keyword evidence="1" id="KW-0732">Signal</keyword>
<dbReference type="AlphaFoldDB" id="A0A1H4DAW3"/>
<gene>
    <name evidence="3" type="ORF">SAMN05444370_109132</name>
</gene>
<organism evidence="3 4">
    <name type="scientific">Rubrimonas cliftonensis</name>
    <dbReference type="NCBI Taxonomy" id="89524"/>
    <lineage>
        <taxon>Bacteria</taxon>
        <taxon>Pseudomonadati</taxon>
        <taxon>Pseudomonadota</taxon>
        <taxon>Alphaproteobacteria</taxon>
        <taxon>Rhodobacterales</taxon>
        <taxon>Paracoccaceae</taxon>
        <taxon>Rubrimonas</taxon>
    </lineage>
</organism>
<feature type="chain" id="PRO_5011650696" evidence="1">
    <location>
        <begin position="20"/>
        <end position="446"/>
    </location>
</feature>